<comment type="cofactor">
    <cofactor evidence="1">
        <name>Mg(2+)</name>
        <dbReference type="ChEBI" id="CHEBI:18420"/>
    </cofactor>
</comment>
<evidence type="ECO:0000256" key="4">
    <source>
        <dbReference type="ARBA" id="ARBA00022801"/>
    </source>
</evidence>
<dbReference type="PANTHER" id="PTHR10885">
    <property type="entry name" value="ISOPENTENYL-DIPHOSPHATE DELTA-ISOMERASE"/>
    <property type="match status" value="1"/>
</dbReference>
<evidence type="ECO:0000256" key="3">
    <source>
        <dbReference type="ARBA" id="ARBA00022723"/>
    </source>
</evidence>
<feature type="binding site" evidence="6">
    <location>
        <position position="85"/>
    </location>
    <ligand>
        <name>Mg(2+)</name>
        <dbReference type="ChEBI" id="CHEBI:18420"/>
    </ligand>
</feature>
<dbReference type="CDD" id="cd04697">
    <property type="entry name" value="NUDIX_Hydrolase"/>
    <property type="match status" value="1"/>
</dbReference>
<dbReference type="InterPro" id="IPR015797">
    <property type="entry name" value="NUDIX_hydrolase-like_dom_sf"/>
</dbReference>
<reference evidence="8 9" key="2">
    <citation type="submission" date="2019-09" db="EMBL/GenBank/DDBJ databases">
        <authorList>
            <person name="Jin C."/>
        </authorList>
    </citation>
    <scope>NUCLEOTIDE SEQUENCE [LARGE SCALE GENOMIC DNA]</scope>
    <source>
        <strain evidence="8 9">AN110305</strain>
    </source>
</reference>
<evidence type="ECO:0000256" key="6">
    <source>
        <dbReference type="PIRSR" id="PIRSR017340-1"/>
    </source>
</evidence>
<dbReference type="PIRSF" id="PIRSF017340">
    <property type="entry name" value="Nudix_hydro"/>
    <property type="match status" value="1"/>
</dbReference>
<keyword evidence="9" id="KW-1185">Reference proteome</keyword>
<dbReference type="OrthoDB" id="67499at2"/>
<evidence type="ECO:0000259" key="7">
    <source>
        <dbReference type="PROSITE" id="PS51462"/>
    </source>
</evidence>
<reference evidence="8 9" key="1">
    <citation type="submission" date="2019-09" db="EMBL/GenBank/DDBJ databases">
        <title>Goodfellowia gen. nov., a new genus of the Pseudonocardineae related to Actinoalloteichus, containing Goodfellowia coeruleoviolacea gen. nov., comb. nov. gen. nov., comb. nov.</title>
        <authorList>
            <person name="Labeda D."/>
        </authorList>
    </citation>
    <scope>NUCLEOTIDE SEQUENCE [LARGE SCALE GENOMIC DNA]</scope>
    <source>
        <strain evidence="8 9">AN110305</strain>
    </source>
</reference>
<accession>A0A5B2XS35</accession>
<organism evidence="8 9">
    <name type="scientific">Solihabitans fulvus</name>
    <dbReference type="NCBI Taxonomy" id="1892852"/>
    <lineage>
        <taxon>Bacteria</taxon>
        <taxon>Bacillati</taxon>
        <taxon>Actinomycetota</taxon>
        <taxon>Actinomycetes</taxon>
        <taxon>Pseudonocardiales</taxon>
        <taxon>Pseudonocardiaceae</taxon>
        <taxon>Solihabitans</taxon>
    </lineage>
</organism>
<dbReference type="GO" id="GO:0016817">
    <property type="term" value="F:hydrolase activity, acting on acid anhydrides"/>
    <property type="evidence" value="ECO:0007669"/>
    <property type="project" value="InterPro"/>
</dbReference>
<dbReference type="InterPro" id="IPR024195">
    <property type="entry name" value="NUDIX_hydrolase_YfcD_pred"/>
</dbReference>
<evidence type="ECO:0000256" key="5">
    <source>
        <dbReference type="ARBA" id="ARBA00022842"/>
    </source>
</evidence>
<evidence type="ECO:0000313" key="8">
    <source>
        <dbReference type="EMBL" id="KAA2266507.1"/>
    </source>
</evidence>
<dbReference type="RefSeq" id="WP_149847614.1">
    <property type="nucleotide sequence ID" value="NZ_VUOB01000002.1"/>
</dbReference>
<feature type="domain" description="Nudix hydrolase" evidence="7">
    <location>
        <begin position="31"/>
        <end position="160"/>
    </location>
</feature>
<evidence type="ECO:0000313" key="9">
    <source>
        <dbReference type="Proteomes" id="UP000323454"/>
    </source>
</evidence>
<dbReference type="InterPro" id="IPR000086">
    <property type="entry name" value="NUDIX_hydrolase_dom"/>
</dbReference>
<comment type="similarity">
    <text evidence="2">Belongs to the Nudix hydrolase family.</text>
</comment>
<dbReference type="Gene3D" id="3.90.79.10">
    <property type="entry name" value="Nucleoside Triphosphate Pyrophosphohydrolase"/>
    <property type="match status" value="1"/>
</dbReference>
<dbReference type="PROSITE" id="PS00893">
    <property type="entry name" value="NUDIX_BOX"/>
    <property type="match status" value="1"/>
</dbReference>
<gene>
    <name evidence="8" type="ORF">F0L68_01835</name>
</gene>
<dbReference type="SUPFAM" id="SSF55811">
    <property type="entry name" value="Nudix"/>
    <property type="match status" value="1"/>
</dbReference>
<dbReference type="EMBL" id="VUOB01000002">
    <property type="protein sequence ID" value="KAA2266507.1"/>
    <property type="molecule type" value="Genomic_DNA"/>
</dbReference>
<dbReference type="AlphaFoldDB" id="A0A5B2XS35"/>
<protein>
    <submittedName>
        <fullName evidence="8">NUDIX domain-containing protein</fullName>
    </submittedName>
</protein>
<comment type="caution">
    <text evidence="8">The sequence shown here is derived from an EMBL/GenBank/DDBJ whole genome shotgun (WGS) entry which is preliminary data.</text>
</comment>
<keyword evidence="5 6" id="KW-0460">Magnesium</keyword>
<dbReference type="Pfam" id="PF00293">
    <property type="entry name" value="NUDIX"/>
    <property type="match status" value="1"/>
</dbReference>
<evidence type="ECO:0000256" key="1">
    <source>
        <dbReference type="ARBA" id="ARBA00001946"/>
    </source>
</evidence>
<sequence>MSAKEELVAVYDAAGNPVGSASRARMRAEGLWHAATAVLVRSPDGRRVYVHLRTADKDVFPGMYDCWSGGVVAAGEEPWDCAEREVAEELGVRGVPLRHLFDARYDVDSVRYHAFVFEVTWDGPVTHQPEEVVSGAWMELTELRARLADPAWPLVPDGRLFVEEWFRRLDAGELS</sequence>
<feature type="binding site" evidence="6">
    <location>
        <position position="89"/>
    </location>
    <ligand>
        <name>Mg(2+)</name>
        <dbReference type="ChEBI" id="CHEBI:18420"/>
    </ligand>
</feature>
<proteinExistence type="inferred from homology"/>
<keyword evidence="4" id="KW-0378">Hydrolase</keyword>
<dbReference type="Proteomes" id="UP000323454">
    <property type="component" value="Unassembled WGS sequence"/>
</dbReference>
<dbReference type="GO" id="GO:0046872">
    <property type="term" value="F:metal ion binding"/>
    <property type="evidence" value="ECO:0007669"/>
    <property type="project" value="UniProtKB-KW"/>
</dbReference>
<keyword evidence="3 6" id="KW-0479">Metal-binding</keyword>
<dbReference type="InterPro" id="IPR020084">
    <property type="entry name" value="NUDIX_hydrolase_CS"/>
</dbReference>
<name>A0A5B2XS35_9PSEU</name>
<dbReference type="PROSITE" id="PS51462">
    <property type="entry name" value="NUDIX"/>
    <property type="match status" value="1"/>
</dbReference>
<dbReference type="PANTHER" id="PTHR10885:SF0">
    <property type="entry name" value="ISOPENTENYL-DIPHOSPHATE DELTA-ISOMERASE"/>
    <property type="match status" value="1"/>
</dbReference>
<evidence type="ECO:0000256" key="2">
    <source>
        <dbReference type="ARBA" id="ARBA00005582"/>
    </source>
</evidence>